<feature type="signal peptide" evidence="20">
    <location>
        <begin position="1"/>
        <end position="32"/>
    </location>
</feature>
<keyword evidence="13" id="KW-0902">Two-component regulatory system</keyword>
<dbReference type="CDD" id="cd01007">
    <property type="entry name" value="PBP2_BvgS_HisK_like"/>
    <property type="match status" value="1"/>
</dbReference>
<proteinExistence type="predicted"/>
<dbReference type="FunFam" id="3.30.565.10:FF:000010">
    <property type="entry name" value="Sensor histidine kinase RcsC"/>
    <property type="match status" value="1"/>
</dbReference>
<dbReference type="InterPro" id="IPR011006">
    <property type="entry name" value="CheY-like_superfamily"/>
</dbReference>
<keyword evidence="5" id="KW-0997">Cell inner membrane</keyword>
<gene>
    <name evidence="24" type="ORF">WT83_13635</name>
</gene>
<evidence type="ECO:0000259" key="21">
    <source>
        <dbReference type="PROSITE" id="PS50109"/>
    </source>
</evidence>
<dbReference type="InterPro" id="IPR036641">
    <property type="entry name" value="HPT_dom_sf"/>
</dbReference>
<dbReference type="PROSITE" id="PS50110">
    <property type="entry name" value="RESPONSE_REGULATORY"/>
    <property type="match status" value="1"/>
</dbReference>
<evidence type="ECO:0000256" key="5">
    <source>
        <dbReference type="ARBA" id="ARBA00022519"/>
    </source>
</evidence>
<feature type="domain" description="HPt" evidence="23">
    <location>
        <begin position="715"/>
        <end position="790"/>
    </location>
</feature>
<feature type="modified residue" description="Phosphohistidine" evidence="18">
    <location>
        <position position="754"/>
    </location>
</feature>
<dbReference type="PROSITE" id="PS50894">
    <property type="entry name" value="HPT"/>
    <property type="match status" value="1"/>
</dbReference>
<organism evidence="24 25">
    <name type="scientific">Burkholderia territorii</name>
    <dbReference type="NCBI Taxonomy" id="1503055"/>
    <lineage>
        <taxon>Bacteria</taxon>
        <taxon>Pseudomonadati</taxon>
        <taxon>Pseudomonadota</taxon>
        <taxon>Betaproteobacteria</taxon>
        <taxon>Burkholderiales</taxon>
        <taxon>Burkholderiaceae</taxon>
        <taxon>Burkholderia</taxon>
        <taxon>Burkholderia cepacia complex</taxon>
    </lineage>
</organism>
<evidence type="ECO:0000256" key="3">
    <source>
        <dbReference type="ARBA" id="ARBA00012438"/>
    </source>
</evidence>
<comment type="subcellular location">
    <subcellularLocation>
        <location evidence="2">Cell inner membrane</location>
        <topology evidence="2">Multi-pass membrane protein</topology>
    </subcellularLocation>
</comment>
<protein>
    <recommendedName>
        <fullName evidence="17">Virulence sensor protein BvgS</fullName>
        <ecNumber evidence="3">2.7.13.3</ecNumber>
    </recommendedName>
</protein>
<dbReference type="EMBL" id="LPLZ01000039">
    <property type="protein sequence ID" value="KWN16903.1"/>
    <property type="molecule type" value="Genomic_DNA"/>
</dbReference>
<dbReference type="SUPFAM" id="SSF53850">
    <property type="entry name" value="Periplasmic binding protein-like II"/>
    <property type="match status" value="1"/>
</dbReference>
<dbReference type="PRINTS" id="PR00344">
    <property type="entry name" value="BCTRLSENSOR"/>
</dbReference>
<dbReference type="Pfam" id="PF00497">
    <property type="entry name" value="SBP_bac_3"/>
    <property type="match status" value="1"/>
</dbReference>
<evidence type="ECO:0000256" key="18">
    <source>
        <dbReference type="PROSITE-ProRule" id="PRU00110"/>
    </source>
</evidence>
<evidence type="ECO:0000256" key="9">
    <source>
        <dbReference type="ARBA" id="ARBA00022729"/>
    </source>
</evidence>
<dbReference type="SMART" id="SM00388">
    <property type="entry name" value="HisKA"/>
    <property type="match status" value="1"/>
</dbReference>
<evidence type="ECO:0000259" key="23">
    <source>
        <dbReference type="PROSITE" id="PS50894"/>
    </source>
</evidence>
<keyword evidence="6 19" id="KW-0597">Phosphoprotein</keyword>
<reference evidence="24 25" key="1">
    <citation type="submission" date="2015-11" db="EMBL/GenBank/DDBJ databases">
        <title>Expanding the genomic diversity of Burkholderia species for the development of highly accurate diagnostics.</title>
        <authorList>
            <person name="Sahl J."/>
            <person name="Keim P."/>
            <person name="Wagner D."/>
        </authorList>
    </citation>
    <scope>NUCLEOTIDE SEQUENCE [LARGE SCALE GENOMIC DNA]</scope>
    <source>
        <strain evidence="24 25">MSMB793WGS</strain>
    </source>
</reference>
<keyword evidence="7" id="KW-0808">Transferase</keyword>
<feature type="modified residue" description="4-aspartylphosphate" evidence="19">
    <location>
        <position position="633"/>
    </location>
</feature>
<dbReference type="SUPFAM" id="SSF52172">
    <property type="entry name" value="CheY-like"/>
    <property type="match status" value="1"/>
</dbReference>
<dbReference type="PROSITE" id="PS50109">
    <property type="entry name" value="HIS_KIN"/>
    <property type="match status" value="1"/>
</dbReference>
<evidence type="ECO:0000256" key="15">
    <source>
        <dbReference type="ARBA" id="ARBA00023136"/>
    </source>
</evidence>
<keyword evidence="12" id="KW-1133">Transmembrane helix</keyword>
<dbReference type="InterPro" id="IPR003594">
    <property type="entry name" value="HATPase_dom"/>
</dbReference>
<evidence type="ECO:0000313" key="24">
    <source>
        <dbReference type="EMBL" id="KWN16903.1"/>
    </source>
</evidence>
<dbReference type="CDD" id="cd16922">
    <property type="entry name" value="HATPase_EvgS-ArcB-TorS-like"/>
    <property type="match status" value="1"/>
</dbReference>
<dbReference type="Pfam" id="PF00072">
    <property type="entry name" value="Response_reg"/>
    <property type="match status" value="1"/>
</dbReference>
<dbReference type="SMART" id="SM00387">
    <property type="entry name" value="HATPase_c"/>
    <property type="match status" value="1"/>
</dbReference>
<comment type="caution">
    <text evidence="24">The sequence shown here is derived from an EMBL/GenBank/DDBJ whole genome shotgun (WGS) entry which is preliminary data.</text>
</comment>
<evidence type="ECO:0000256" key="16">
    <source>
        <dbReference type="ARBA" id="ARBA00058004"/>
    </source>
</evidence>
<dbReference type="InterPro" id="IPR001789">
    <property type="entry name" value="Sig_transdc_resp-reg_receiver"/>
</dbReference>
<dbReference type="CDD" id="cd00082">
    <property type="entry name" value="HisKA"/>
    <property type="match status" value="1"/>
</dbReference>
<comment type="catalytic activity">
    <reaction evidence="1">
        <text>ATP + protein L-histidine = ADP + protein N-phospho-L-histidine.</text>
        <dbReference type="EC" id="2.7.13.3"/>
    </reaction>
</comment>
<keyword evidence="11" id="KW-0067">ATP-binding</keyword>
<evidence type="ECO:0000256" key="11">
    <source>
        <dbReference type="ARBA" id="ARBA00022840"/>
    </source>
</evidence>
<dbReference type="SMART" id="SM00062">
    <property type="entry name" value="PBPb"/>
    <property type="match status" value="1"/>
</dbReference>
<dbReference type="PANTHER" id="PTHR43047">
    <property type="entry name" value="TWO-COMPONENT HISTIDINE PROTEIN KINASE"/>
    <property type="match status" value="1"/>
</dbReference>
<keyword evidence="15" id="KW-0472">Membrane</keyword>
<dbReference type="InterPro" id="IPR008207">
    <property type="entry name" value="Sig_transdc_His_kin_Hpt_dom"/>
</dbReference>
<dbReference type="SUPFAM" id="SSF55874">
    <property type="entry name" value="ATPase domain of HSP90 chaperone/DNA topoisomerase II/histidine kinase"/>
    <property type="match status" value="1"/>
</dbReference>
<dbReference type="SMART" id="SM00448">
    <property type="entry name" value="REC"/>
    <property type="match status" value="1"/>
</dbReference>
<evidence type="ECO:0000313" key="25">
    <source>
        <dbReference type="Proteomes" id="UP000068016"/>
    </source>
</evidence>
<evidence type="ECO:0000256" key="14">
    <source>
        <dbReference type="ARBA" id="ARBA00023026"/>
    </source>
</evidence>
<evidence type="ECO:0000256" key="4">
    <source>
        <dbReference type="ARBA" id="ARBA00022475"/>
    </source>
</evidence>
<evidence type="ECO:0000256" key="10">
    <source>
        <dbReference type="ARBA" id="ARBA00022777"/>
    </source>
</evidence>
<evidence type="ECO:0000256" key="1">
    <source>
        <dbReference type="ARBA" id="ARBA00000085"/>
    </source>
</evidence>
<evidence type="ECO:0000259" key="22">
    <source>
        <dbReference type="PROSITE" id="PS50110"/>
    </source>
</evidence>
<keyword evidence="4" id="KW-1003">Cell membrane</keyword>
<dbReference type="Proteomes" id="UP000068016">
    <property type="component" value="Unassembled WGS sequence"/>
</dbReference>
<keyword evidence="10 24" id="KW-0418">Kinase</keyword>
<dbReference type="Gene3D" id="3.40.190.10">
    <property type="entry name" value="Periplasmic binding protein-like II"/>
    <property type="match status" value="2"/>
</dbReference>
<dbReference type="AlphaFoldDB" id="A0A108ETD2"/>
<dbReference type="InterPro" id="IPR005467">
    <property type="entry name" value="His_kinase_dom"/>
</dbReference>
<dbReference type="InterPro" id="IPR036097">
    <property type="entry name" value="HisK_dim/P_sf"/>
</dbReference>
<comment type="function">
    <text evidence="16">Member of the two-component regulatory system BvgS/BvgA. Phosphorylates BvgA via a four-step phosphorelay in response to environmental signals.</text>
</comment>
<dbReference type="CDD" id="cd17546">
    <property type="entry name" value="REC_hyHK_CKI1_RcsC-like"/>
    <property type="match status" value="1"/>
</dbReference>
<dbReference type="InterPro" id="IPR036890">
    <property type="entry name" value="HATPase_C_sf"/>
</dbReference>
<dbReference type="Pfam" id="PF02518">
    <property type="entry name" value="HATPase_c"/>
    <property type="match status" value="1"/>
</dbReference>
<evidence type="ECO:0000256" key="2">
    <source>
        <dbReference type="ARBA" id="ARBA00004429"/>
    </source>
</evidence>
<dbReference type="InterPro" id="IPR004358">
    <property type="entry name" value="Sig_transdc_His_kin-like_C"/>
</dbReference>
<evidence type="ECO:0000256" key="13">
    <source>
        <dbReference type="ARBA" id="ARBA00023012"/>
    </source>
</evidence>
<evidence type="ECO:0000256" key="7">
    <source>
        <dbReference type="ARBA" id="ARBA00022679"/>
    </source>
</evidence>
<dbReference type="InterPro" id="IPR001638">
    <property type="entry name" value="Solute-binding_3/MltF_N"/>
</dbReference>
<feature type="domain" description="Response regulatory" evidence="22">
    <location>
        <begin position="584"/>
        <end position="703"/>
    </location>
</feature>
<keyword evidence="14" id="KW-0843">Virulence</keyword>
<keyword evidence="8" id="KW-0812">Transmembrane</keyword>
<dbReference type="Gene3D" id="3.40.50.2300">
    <property type="match status" value="1"/>
</dbReference>
<dbReference type="Gene3D" id="3.30.565.10">
    <property type="entry name" value="Histidine kinase-like ATPase, C-terminal domain"/>
    <property type="match status" value="1"/>
</dbReference>
<name>A0A108ETD2_9BURK</name>
<evidence type="ECO:0000256" key="17">
    <source>
        <dbReference type="ARBA" id="ARBA00070152"/>
    </source>
</evidence>
<dbReference type="Pfam" id="PF00512">
    <property type="entry name" value="HisKA"/>
    <property type="match status" value="1"/>
</dbReference>
<evidence type="ECO:0000256" key="6">
    <source>
        <dbReference type="ARBA" id="ARBA00022553"/>
    </source>
</evidence>
<evidence type="ECO:0000256" key="12">
    <source>
        <dbReference type="ARBA" id="ARBA00022989"/>
    </source>
</evidence>
<dbReference type="GO" id="GO:0000155">
    <property type="term" value="F:phosphorelay sensor kinase activity"/>
    <property type="evidence" value="ECO:0007669"/>
    <property type="project" value="InterPro"/>
</dbReference>
<evidence type="ECO:0000256" key="8">
    <source>
        <dbReference type="ARBA" id="ARBA00022692"/>
    </source>
</evidence>
<keyword evidence="11" id="KW-0547">Nucleotide-binding</keyword>
<feature type="chain" id="PRO_5007130204" description="Virulence sensor protein BvgS" evidence="20">
    <location>
        <begin position="33"/>
        <end position="790"/>
    </location>
</feature>
<feature type="domain" description="Histidine kinase" evidence="21">
    <location>
        <begin position="332"/>
        <end position="554"/>
    </location>
</feature>
<sequence>MEGRPVAFCNAPRLLWRAIFVWLLASSLPASGATACWKPTFTDEELRWMRAHPVVHIAVEANWRPIEYMRNGNHAGLVAGYLNAISKMTGLTFETVPGTEWGHAYDALASGKVDLLPGVWRELVPDRVGAGALVSAPYLVGRLTAVTRNNSAMIFNLKRLEGKRVAIKGRGAVEYFTRNSGVMLDVLTFDTEELALAAVANGEADAALGVDVTILPIVQRQFPGQLYMSGMLADRPVSLAMLTRADLPILASIIDKSLAAIPVSETAEITRDWVEMADYGKPTIRSILHYRAPQVLAIAVALLALAALACLSWKSRMAAIRSERDKAKFLAFVSHEIRTPMHTILSSLELLQRSHLTGQQANRADAAISASETLLTLLDDILEYSRLESRNVGLATQAVELESWARHTVDMVRWRAEEKRLALVLDFDCPAATRVVIDPVRVRQIVLNLLVNAIKFTSAGSVTLRVEHVPGHRGQSGTLILEVRDTGIGIAPERLAHIFDAYWQVPGSLQHEVKGSGLGLAICRELVALMHGTITVQSEPHVETTMTVRLPVAIVDEPLPAQPATSAPVLVDTHPGDAHPDLPRILIVDDHEAVQFALQQQCEELGCVGIVAGTGEAAMLRLTQGRVDLVLLDGELPDIDGHALAKMIRQDESAREARHVPIIAISAASGDAHRERCLDSGMDGVLGKPLRLETLRQLIAMWCPTYKDVAPPPPTAAKAVDLGAVYDREVAKDLDALVNGLLSRDFSGAARAAHRITGASHLARLSDIANVASNVESRLLELHDVDQEKR</sequence>
<dbReference type="SUPFAM" id="SSF47384">
    <property type="entry name" value="Homodimeric domain of signal transducing histidine kinase"/>
    <property type="match status" value="1"/>
</dbReference>
<dbReference type="EC" id="2.7.13.3" evidence="3"/>
<keyword evidence="9 20" id="KW-0732">Signal</keyword>
<dbReference type="Gene3D" id="1.10.287.130">
    <property type="match status" value="1"/>
</dbReference>
<evidence type="ECO:0000256" key="19">
    <source>
        <dbReference type="PROSITE-ProRule" id="PRU00169"/>
    </source>
</evidence>
<dbReference type="SUPFAM" id="SSF47226">
    <property type="entry name" value="Histidine-containing phosphotransfer domain, HPT domain"/>
    <property type="match status" value="1"/>
</dbReference>
<accession>A0A108ETD2</accession>
<dbReference type="InterPro" id="IPR003661">
    <property type="entry name" value="HisK_dim/P_dom"/>
</dbReference>
<evidence type="ECO:0000256" key="20">
    <source>
        <dbReference type="SAM" id="SignalP"/>
    </source>
</evidence>
<dbReference type="GO" id="GO:0005886">
    <property type="term" value="C:plasma membrane"/>
    <property type="evidence" value="ECO:0007669"/>
    <property type="project" value="UniProtKB-SubCell"/>
</dbReference>